<dbReference type="RefSeq" id="WP_182043094.1">
    <property type="nucleotide sequence ID" value="NZ_JACDZE010000001.1"/>
</dbReference>
<evidence type="ECO:0000256" key="1">
    <source>
        <dbReference type="SAM" id="MobiDB-lite"/>
    </source>
</evidence>
<comment type="caution">
    <text evidence="3">The sequence shown here is derived from an EMBL/GenBank/DDBJ whole genome shotgun (WGS) entry which is preliminary data.</text>
</comment>
<evidence type="ECO:0000313" key="3">
    <source>
        <dbReference type="EMBL" id="MBA5629543.1"/>
    </source>
</evidence>
<dbReference type="Proteomes" id="UP000552241">
    <property type="component" value="Unassembled WGS sequence"/>
</dbReference>
<accession>A0A838ZS08</accession>
<proteinExistence type="predicted"/>
<reference evidence="3 4" key="1">
    <citation type="submission" date="2020-07" db="EMBL/GenBank/DDBJ databases">
        <title>Moheibacter lacus sp. nov., a member of the family Flavobacteriaceae isolated from freshwater lake sediment.</title>
        <authorList>
            <person name="Liu Y."/>
        </authorList>
    </citation>
    <scope>NUCLEOTIDE SEQUENCE [LARGE SCALE GENOMIC DNA]</scope>
    <source>
        <strain evidence="3 4">BDHS18</strain>
    </source>
</reference>
<keyword evidence="4" id="KW-1185">Reference proteome</keyword>
<organism evidence="3 4">
    <name type="scientific">Moheibacter lacus</name>
    <dbReference type="NCBI Taxonomy" id="2745851"/>
    <lineage>
        <taxon>Bacteria</taxon>
        <taxon>Pseudomonadati</taxon>
        <taxon>Bacteroidota</taxon>
        <taxon>Flavobacteriia</taxon>
        <taxon>Flavobacteriales</taxon>
        <taxon>Weeksellaceae</taxon>
        <taxon>Moheibacter</taxon>
    </lineage>
</organism>
<evidence type="ECO:0000256" key="2">
    <source>
        <dbReference type="SAM" id="SignalP"/>
    </source>
</evidence>
<feature type="chain" id="PRO_5032900045" evidence="2">
    <location>
        <begin position="20"/>
        <end position="136"/>
    </location>
</feature>
<gene>
    <name evidence="3" type="ORF">HU137_07140</name>
</gene>
<keyword evidence="2" id="KW-0732">Signal</keyword>
<feature type="signal peptide" evidence="2">
    <location>
        <begin position="1"/>
        <end position="19"/>
    </location>
</feature>
<sequence length="136" mass="14908">MKKVLFGLAMVLLSIQTFSQNNSSVSSNSNVSISVSSDDDDYTYFAKFDTEKTAAAKSLIIKSLGNPTTESGKSSIWEGKGYEISIKEGKVEMELDKEAVTKSFQLKIEDLGKQISETVGSKKSPRTPKTPRTSRK</sequence>
<evidence type="ECO:0000313" key="4">
    <source>
        <dbReference type="Proteomes" id="UP000552241"/>
    </source>
</evidence>
<protein>
    <submittedName>
        <fullName evidence="3">Uncharacterized protein</fullName>
    </submittedName>
</protein>
<dbReference type="AlphaFoldDB" id="A0A838ZS08"/>
<feature type="region of interest" description="Disordered" evidence="1">
    <location>
        <begin position="115"/>
        <end position="136"/>
    </location>
</feature>
<dbReference type="EMBL" id="JACDZE010000001">
    <property type="protein sequence ID" value="MBA5629543.1"/>
    <property type="molecule type" value="Genomic_DNA"/>
</dbReference>
<name>A0A838ZS08_9FLAO</name>